<dbReference type="Proteomes" id="UP000247702">
    <property type="component" value="Unassembled WGS sequence"/>
</dbReference>
<evidence type="ECO:0000313" key="4">
    <source>
        <dbReference type="Proteomes" id="UP000247702"/>
    </source>
</evidence>
<dbReference type="Pfam" id="PF00098">
    <property type="entry name" value="zf-CCHC"/>
    <property type="match status" value="1"/>
</dbReference>
<sequence>IRYNEQPSFKEKGLRQVLVVIARDCIENNKENEVCDGLIGNPELVKYGYILEEWDIEIRFEKFWMWYRIEHKGGPVNIKSYEALKTFKEILYLIDEEKETDEELPYKAKRLITELVNEHIEYIGSRFNQDIILKIWNRVKETKQFSIKEKNIEEDSESSIESYKLTEDAKKEMKEELIGMEYELDMSEIERLIKIHVTKEIVLIEGFIDFYLCNRKLEDEELHHKCMNWLKGKIISDDDNNIDESAQNEQDDSDSEYVRSEDSFKKLGLEEKVTKLLKRKKEIMGIASEEEIRKFLEWRYIESIIMDNDIVLEYRKLRMEGDPYDEDDGIVKEGLDQYIIDKEIRAIKRKKENEEEIELTTEYESSNEKYDFNEQEIKENDDNNIENNINTLENYPSPNHSDLEIISSEELNSEIESNSETFEDEINQELENFRRILRTSSPLRNMVVNENQLKRMFETVIGFTANTLDNPLAPGQTLIEMINTVGEISGGIIWPIFNGREDEDVNDWIIQFELAFSASRRNEGNNGEHKAAIAANCLKGIALQWYLERKEAGAGNLINWVDNDNDNDLKHRINKNLPVKKIMNPGNLNEAIEQAKRAEGARNGLLGKIIPEQNGSMENILRENTQKYKKPNPIKQHMKKPVTDDKMDELIKKFEKMEAHMLERENYRGSTRRNIPDRRFNGNENNRNRNKEYDRIKCFKCQRMGHYATECPIGNNNRRVNIINEEDEYEDDLYPVNTKSGFRNAPNRRLIGIEQRTNDNIVRQQETRTREADQRRNMNDIDTNMGDPRRRGFIEEQRRKGLVNRRANNTCGNCLQKGHFTKECPNETVRRRYEKPEVDEVERIMNANISILLRNYIQEKPFVKRKLRKELY</sequence>
<accession>A0A2Z6QGT7</accession>
<proteinExistence type="predicted"/>
<reference evidence="3 4" key="1">
    <citation type="submission" date="2017-11" db="EMBL/GenBank/DDBJ databases">
        <title>The genome of Rhizophagus clarus HR1 reveals common genetic basis of auxotrophy among arbuscular mycorrhizal fungi.</title>
        <authorList>
            <person name="Kobayashi Y."/>
        </authorList>
    </citation>
    <scope>NUCLEOTIDE SEQUENCE [LARGE SCALE GENOMIC DNA]</scope>
    <source>
        <strain evidence="3 4">HR1</strain>
    </source>
</reference>
<keyword evidence="4" id="KW-1185">Reference proteome</keyword>
<comment type="caution">
    <text evidence="3">The sequence shown here is derived from an EMBL/GenBank/DDBJ whole genome shotgun (WGS) entry which is preliminary data.</text>
</comment>
<keyword evidence="1" id="KW-0862">Zinc</keyword>
<name>A0A2Z6QGT7_9GLOM</name>
<dbReference type="SMART" id="SM00343">
    <property type="entry name" value="ZnF_C2HC"/>
    <property type="match status" value="2"/>
</dbReference>
<feature type="non-terminal residue" evidence="3">
    <location>
        <position position="1"/>
    </location>
</feature>
<protein>
    <recommendedName>
        <fullName evidence="2">CCHC-type domain-containing protein</fullName>
    </recommendedName>
</protein>
<dbReference type="Gene3D" id="4.10.60.10">
    <property type="entry name" value="Zinc finger, CCHC-type"/>
    <property type="match status" value="2"/>
</dbReference>
<gene>
    <name evidence="3" type="ORF">RclHR1_16060001</name>
</gene>
<dbReference type="InterPro" id="IPR036875">
    <property type="entry name" value="Znf_CCHC_sf"/>
</dbReference>
<keyword evidence="1" id="KW-0863">Zinc-finger</keyword>
<dbReference type="AlphaFoldDB" id="A0A2Z6QGT7"/>
<dbReference type="SUPFAM" id="SSF57756">
    <property type="entry name" value="Retrovirus zinc finger-like domains"/>
    <property type="match status" value="2"/>
</dbReference>
<evidence type="ECO:0000313" key="3">
    <source>
        <dbReference type="EMBL" id="GBB89390.1"/>
    </source>
</evidence>
<feature type="domain" description="CCHC-type" evidence="2">
    <location>
        <begin position="697"/>
        <end position="712"/>
    </location>
</feature>
<dbReference type="EMBL" id="BEXD01000676">
    <property type="protein sequence ID" value="GBB89390.1"/>
    <property type="molecule type" value="Genomic_DNA"/>
</dbReference>
<organism evidence="3 4">
    <name type="scientific">Rhizophagus clarus</name>
    <dbReference type="NCBI Taxonomy" id="94130"/>
    <lineage>
        <taxon>Eukaryota</taxon>
        <taxon>Fungi</taxon>
        <taxon>Fungi incertae sedis</taxon>
        <taxon>Mucoromycota</taxon>
        <taxon>Glomeromycotina</taxon>
        <taxon>Glomeromycetes</taxon>
        <taxon>Glomerales</taxon>
        <taxon>Glomeraceae</taxon>
        <taxon>Rhizophagus</taxon>
    </lineage>
</organism>
<dbReference type="InterPro" id="IPR001878">
    <property type="entry name" value="Znf_CCHC"/>
</dbReference>
<evidence type="ECO:0000259" key="2">
    <source>
        <dbReference type="PROSITE" id="PS50158"/>
    </source>
</evidence>
<dbReference type="GO" id="GO:0003676">
    <property type="term" value="F:nucleic acid binding"/>
    <property type="evidence" value="ECO:0007669"/>
    <property type="project" value="InterPro"/>
</dbReference>
<feature type="domain" description="CCHC-type" evidence="2">
    <location>
        <begin position="811"/>
        <end position="826"/>
    </location>
</feature>
<dbReference type="PROSITE" id="PS50158">
    <property type="entry name" value="ZF_CCHC"/>
    <property type="match status" value="2"/>
</dbReference>
<evidence type="ECO:0000256" key="1">
    <source>
        <dbReference type="PROSITE-ProRule" id="PRU00047"/>
    </source>
</evidence>
<keyword evidence="1" id="KW-0479">Metal-binding</keyword>
<dbReference type="GO" id="GO:0008270">
    <property type="term" value="F:zinc ion binding"/>
    <property type="evidence" value="ECO:0007669"/>
    <property type="project" value="UniProtKB-KW"/>
</dbReference>